<dbReference type="EMBL" id="JBEPLM010000013">
    <property type="protein sequence ID" value="MET3596102.1"/>
    <property type="molecule type" value="Genomic_DNA"/>
</dbReference>
<dbReference type="Proteomes" id="UP001549036">
    <property type="component" value="Unassembled WGS sequence"/>
</dbReference>
<name>A0ABV2I165_9HYPH</name>
<evidence type="ECO:0000256" key="1">
    <source>
        <dbReference type="ARBA" id="ARBA00022649"/>
    </source>
</evidence>
<dbReference type="RefSeq" id="WP_189521486.1">
    <property type="nucleotide sequence ID" value="NZ_JBEPLM010000013.1"/>
</dbReference>
<dbReference type="Gene3D" id="3.40.50.1010">
    <property type="entry name" value="5'-nuclease"/>
    <property type="match status" value="1"/>
</dbReference>
<feature type="domain" description="PIN" evidence="7">
    <location>
        <begin position="4"/>
        <end position="123"/>
    </location>
</feature>
<comment type="function">
    <text evidence="6">Toxic component of a toxin-antitoxin (TA) system. An RNase.</text>
</comment>
<dbReference type="InterPro" id="IPR022907">
    <property type="entry name" value="VapC_family"/>
</dbReference>
<evidence type="ECO:0000256" key="4">
    <source>
        <dbReference type="ARBA" id="ARBA00022801"/>
    </source>
</evidence>
<comment type="cofactor">
    <cofactor evidence="6">
        <name>Mg(2+)</name>
        <dbReference type="ChEBI" id="CHEBI:18420"/>
    </cofactor>
</comment>
<evidence type="ECO:0000313" key="8">
    <source>
        <dbReference type="EMBL" id="MET3596102.1"/>
    </source>
</evidence>
<dbReference type="InterPro" id="IPR051619">
    <property type="entry name" value="TypeII_TA_RNase_PINc/VapC"/>
</dbReference>
<keyword evidence="9" id="KW-1185">Reference proteome</keyword>
<comment type="similarity">
    <text evidence="6">Belongs to the PINc/VapC protein family.</text>
</comment>
<feature type="binding site" evidence="6">
    <location>
        <position position="6"/>
    </location>
    <ligand>
        <name>Mg(2+)</name>
        <dbReference type="ChEBI" id="CHEBI:18420"/>
    </ligand>
</feature>
<keyword evidence="6" id="KW-0800">Toxin</keyword>
<accession>A0ABV2I165</accession>
<dbReference type="Pfam" id="PF01850">
    <property type="entry name" value="PIN"/>
    <property type="match status" value="1"/>
</dbReference>
<gene>
    <name evidence="6" type="primary">vapC</name>
    <name evidence="8" type="ORF">ABID26_005519</name>
</gene>
<keyword evidence="2 6" id="KW-0540">Nuclease</keyword>
<keyword evidence="5 6" id="KW-0460">Magnesium</keyword>
<evidence type="ECO:0000313" key="9">
    <source>
        <dbReference type="Proteomes" id="UP001549036"/>
    </source>
</evidence>
<sequence length="138" mass="14434">MSLILDASIAAAWLLPEEHSQAAEALVGGLGGRCPVPSLFWHEIRSILLVARRRGRIHDGEALAALGRLRRLPLEDAGQGADASVMALAEAHGLSAYDAVYLALALERSLPLATLDRKLAAAAHGEAVVVLGPFANDG</sequence>
<organism evidence="8 9">
    <name type="scientific">Mesorhizobium shonense</name>
    <dbReference type="NCBI Taxonomy" id="1209948"/>
    <lineage>
        <taxon>Bacteria</taxon>
        <taxon>Pseudomonadati</taxon>
        <taxon>Pseudomonadota</taxon>
        <taxon>Alphaproteobacteria</taxon>
        <taxon>Hyphomicrobiales</taxon>
        <taxon>Phyllobacteriaceae</taxon>
        <taxon>Mesorhizobium</taxon>
    </lineage>
</organism>
<reference evidence="8 9" key="1">
    <citation type="submission" date="2024-06" db="EMBL/GenBank/DDBJ databases">
        <title>Genomic Encyclopedia of Type Strains, Phase IV (KMG-IV): sequencing the most valuable type-strain genomes for metagenomic binning, comparative biology and taxonomic classification.</title>
        <authorList>
            <person name="Goeker M."/>
        </authorList>
    </citation>
    <scope>NUCLEOTIDE SEQUENCE [LARGE SCALE GENOMIC DNA]</scope>
    <source>
        <strain evidence="8 9">DSM 29846</strain>
    </source>
</reference>
<dbReference type="InterPro" id="IPR044153">
    <property type="entry name" value="PIN_Pae0151-like"/>
</dbReference>
<evidence type="ECO:0000256" key="2">
    <source>
        <dbReference type="ARBA" id="ARBA00022722"/>
    </source>
</evidence>
<dbReference type="PANTHER" id="PTHR35901">
    <property type="entry name" value="RIBONUCLEASE VAPC3"/>
    <property type="match status" value="1"/>
</dbReference>
<keyword evidence="4 6" id="KW-0378">Hydrolase</keyword>
<evidence type="ECO:0000256" key="3">
    <source>
        <dbReference type="ARBA" id="ARBA00022723"/>
    </source>
</evidence>
<dbReference type="CDD" id="cd09873">
    <property type="entry name" value="PIN_Pae0151-like"/>
    <property type="match status" value="1"/>
</dbReference>
<dbReference type="HAMAP" id="MF_00265">
    <property type="entry name" value="VapC_Nob1"/>
    <property type="match status" value="1"/>
</dbReference>
<protein>
    <recommendedName>
        <fullName evidence="6">Ribonuclease VapC</fullName>
        <shortName evidence="6">RNase VapC</shortName>
        <ecNumber evidence="6">3.1.-.-</ecNumber>
    </recommendedName>
    <alternativeName>
        <fullName evidence="6">Toxin VapC</fullName>
    </alternativeName>
</protein>
<evidence type="ECO:0000259" key="7">
    <source>
        <dbReference type="Pfam" id="PF01850"/>
    </source>
</evidence>
<dbReference type="PANTHER" id="PTHR35901:SF1">
    <property type="entry name" value="EXONUCLEASE VAPC9"/>
    <property type="match status" value="1"/>
</dbReference>
<feature type="binding site" evidence="6">
    <location>
        <position position="98"/>
    </location>
    <ligand>
        <name>Mg(2+)</name>
        <dbReference type="ChEBI" id="CHEBI:18420"/>
    </ligand>
</feature>
<keyword evidence="3 6" id="KW-0479">Metal-binding</keyword>
<comment type="caution">
    <text evidence="8">The sequence shown here is derived from an EMBL/GenBank/DDBJ whole genome shotgun (WGS) entry which is preliminary data.</text>
</comment>
<dbReference type="InterPro" id="IPR002716">
    <property type="entry name" value="PIN_dom"/>
</dbReference>
<keyword evidence="1 6" id="KW-1277">Toxin-antitoxin system</keyword>
<dbReference type="SUPFAM" id="SSF88723">
    <property type="entry name" value="PIN domain-like"/>
    <property type="match status" value="1"/>
</dbReference>
<proteinExistence type="inferred from homology"/>
<evidence type="ECO:0000256" key="5">
    <source>
        <dbReference type="ARBA" id="ARBA00022842"/>
    </source>
</evidence>
<evidence type="ECO:0000256" key="6">
    <source>
        <dbReference type="HAMAP-Rule" id="MF_00265"/>
    </source>
</evidence>
<dbReference type="InterPro" id="IPR029060">
    <property type="entry name" value="PIN-like_dom_sf"/>
</dbReference>
<dbReference type="EC" id="3.1.-.-" evidence="6"/>